<name>A0A4Y7U989_9FLAO</name>
<dbReference type="Proteomes" id="UP000295270">
    <property type="component" value="Unassembled WGS sequence"/>
</dbReference>
<dbReference type="EMBL" id="QWDN01000007">
    <property type="protein sequence ID" value="TEB42801.1"/>
    <property type="molecule type" value="Genomic_DNA"/>
</dbReference>
<sequence>MYLTLLLLHSTVRWLVLLSLFYSIIRAYRGYQNKFSFSKIDNVVRHWTATLAHLQLMLGIVLYSQSALIKYFWNNFAEASKDLSTLFFGLIHLILMLAAIIIITIGSAAAKRKTLYSDKFKTMFIWFSIALLLIFIAIPWPFSPLANRPYFR</sequence>
<organism evidence="3 5">
    <name type="scientific">Flavobacterium circumlabens</name>
    <dbReference type="NCBI Taxonomy" id="2133765"/>
    <lineage>
        <taxon>Bacteria</taxon>
        <taxon>Pseudomonadati</taxon>
        <taxon>Bacteroidota</taxon>
        <taxon>Flavobacteriia</taxon>
        <taxon>Flavobacteriales</taxon>
        <taxon>Flavobacteriaceae</taxon>
        <taxon>Flavobacterium</taxon>
    </lineage>
</organism>
<comment type="caution">
    <text evidence="3">The sequence shown here is derived from an EMBL/GenBank/DDBJ whole genome shotgun (WGS) entry which is preliminary data.</text>
</comment>
<protein>
    <recommendedName>
        <fullName evidence="6">Cytochrome B</fullName>
    </recommendedName>
</protein>
<accession>A0A4Y7U989</accession>
<keyword evidence="1" id="KW-0472">Membrane</keyword>
<dbReference type="EMBL" id="SLWA01000007">
    <property type="protein sequence ID" value="TCN54604.1"/>
    <property type="molecule type" value="Genomic_DNA"/>
</dbReference>
<feature type="transmembrane region" description="Helical" evidence="1">
    <location>
        <begin position="122"/>
        <end position="142"/>
    </location>
</feature>
<keyword evidence="4" id="KW-1185">Reference proteome</keyword>
<evidence type="ECO:0000256" key="1">
    <source>
        <dbReference type="SAM" id="Phobius"/>
    </source>
</evidence>
<reference evidence="2 4" key="1">
    <citation type="journal article" date="2015" name="Stand. Genomic Sci.">
        <title>Genomic Encyclopedia of Bacterial and Archaeal Type Strains, Phase III: the genomes of soil and plant-associated and newly described type strains.</title>
        <authorList>
            <person name="Whitman W.B."/>
            <person name="Woyke T."/>
            <person name="Klenk H.P."/>
            <person name="Zhou Y."/>
            <person name="Lilburn T.G."/>
            <person name="Beck B.J."/>
            <person name="De Vos P."/>
            <person name="Vandamme P."/>
            <person name="Eisen J.A."/>
            <person name="Garrity G."/>
            <person name="Hugenholtz P."/>
            <person name="Kyrpides N.C."/>
        </authorList>
    </citation>
    <scope>NUCLEOTIDE SEQUENCE [LARGE SCALE GENOMIC DNA]</scope>
    <source>
        <strain evidence="2 4">P5626</strain>
    </source>
</reference>
<dbReference type="Proteomes" id="UP000298340">
    <property type="component" value="Unassembled WGS sequence"/>
</dbReference>
<dbReference type="AlphaFoldDB" id="A0A4Y7U989"/>
<evidence type="ECO:0000313" key="5">
    <source>
        <dbReference type="Proteomes" id="UP000298340"/>
    </source>
</evidence>
<feature type="transmembrane region" description="Helical" evidence="1">
    <location>
        <begin position="6"/>
        <end position="25"/>
    </location>
</feature>
<dbReference type="RefSeq" id="WP_132037026.1">
    <property type="nucleotide sequence ID" value="NZ_QWDN01000007.1"/>
</dbReference>
<evidence type="ECO:0000313" key="4">
    <source>
        <dbReference type="Proteomes" id="UP000295270"/>
    </source>
</evidence>
<dbReference type="OrthoDB" id="329514at2"/>
<keyword evidence="1" id="KW-1133">Transmembrane helix</keyword>
<evidence type="ECO:0000313" key="2">
    <source>
        <dbReference type="EMBL" id="TCN54604.1"/>
    </source>
</evidence>
<evidence type="ECO:0000313" key="3">
    <source>
        <dbReference type="EMBL" id="TEB42801.1"/>
    </source>
</evidence>
<gene>
    <name evidence="3" type="ORF">D0809_18210</name>
    <name evidence="2" type="ORF">EV142_107104</name>
</gene>
<evidence type="ECO:0008006" key="6">
    <source>
        <dbReference type="Google" id="ProtNLM"/>
    </source>
</evidence>
<reference evidence="3 5" key="2">
    <citation type="journal article" date="2018" name="Syst. Appl. Microbiol.">
        <title>Flavobacterium circumlabens sp. nov. and Flavobacterium cupreum sp. nov., two psychrotrophic species isolated from Antarctic environmental samples.</title>
        <authorList>
            <person name="Kralova S."/>
            <person name="Busse H.J."/>
            <person name="Svec P."/>
            <person name="Maslanova I."/>
            <person name="Stankova E."/>
            <person name="Bartak M."/>
            <person name="Sedlacek I."/>
        </authorList>
    </citation>
    <scope>NUCLEOTIDE SEQUENCE [LARGE SCALE GENOMIC DNA]</scope>
    <source>
        <strain evidence="3 5">CCM 8828</strain>
    </source>
</reference>
<feature type="transmembrane region" description="Helical" evidence="1">
    <location>
        <begin position="46"/>
        <end position="66"/>
    </location>
</feature>
<keyword evidence="1" id="KW-0812">Transmembrane</keyword>
<proteinExistence type="predicted"/>
<reference evidence="2" key="3">
    <citation type="submission" date="2019-03" db="EMBL/GenBank/DDBJ databases">
        <authorList>
            <person name="Whitman W."/>
            <person name="Huntemann M."/>
            <person name="Clum A."/>
            <person name="Pillay M."/>
            <person name="Palaniappan K."/>
            <person name="Varghese N."/>
            <person name="Mikhailova N."/>
            <person name="Stamatis D."/>
            <person name="Reddy T."/>
            <person name="Daum C."/>
            <person name="Shapiro N."/>
            <person name="Ivanova N."/>
            <person name="Kyrpides N."/>
            <person name="Woyke T."/>
        </authorList>
    </citation>
    <scope>NUCLEOTIDE SEQUENCE</scope>
    <source>
        <strain evidence="2">P5626</strain>
    </source>
</reference>
<feature type="transmembrane region" description="Helical" evidence="1">
    <location>
        <begin position="86"/>
        <end position="110"/>
    </location>
</feature>